<dbReference type="EMBL" id="RKHQ01000001">
    <property type="protein sequence ID" value="ROR95504.1"/>
    <property type="molecule type" value="Genomic_DNA"/>
</dbReference>
<evidence type="ECO:0008006" key="4">
    <source>
        <dbReference type="Google" id="ProtNLM"/>
    </source>
</evidence>
<dbReference type="RefSeq" id="WP_123737819.1">
    <property type="nucleotide sequence ID" value="NZ_RKHQ01000001.1"/>
</dbReference>
<protein>
    <recommendedName>
        <fullName evidence="4">Terminase small subunit</fullName>
    </recommendedName>
</protein>
<organism evidence="2 3">
    <name type="scientific">Salana multivorans</name>
    <dbReference type="NCBI Taxonomy" id="120377"/>
    <lineage>
        <taxon>Bacteria</taxon>
        <taxon>Bacillati</taxon>
        <taxon>Actinomycetota</taxon>
        <taxon>Actinomycetes</taxon>
        <taxon>Micrococcales</taxon>
        <taxon>Beutenbergiaceae</taxon>
        <taxon>Salana</taxon>
    </lineage>
</organism>
<comment type="caution">
    <text evidence="2">The sequence shown here is derived from an EMBL/GenBank/DDBJ whole genome shotgun (WGS) entry which is preliminary data.</text>
</comment>
<evidence type="ECO:0000313" key="2">
    <source>
        <dbReference type="EMBL" id="ROR95504.1"/>
    </source>
</evidence>
<feature type="region of interest" description="Disordered" evidence="1">
    <location>
        <begin position="1"/>
        <end position="33"/>
    </location>
</feature>
<dbReference type="AlphaFoldDB" id="A0A3N2D7T2"/>
<dbReference type="OrthoDB" id="5149304at2"/>
<name>A0A3N2D7T2_9MICO</name>
<accession>A0A3N2D7T2</accession>
<dbReference type="InterPro" id="IPR057972">
    <property type="entry name" value="Terminase_7"/>
</dbReference>
<evidence type="ECO:0000256" key="1">
    <source>
        <dbReference type="SAM" id="MobiDB-lite"/>
    </source>
</evidence>
<sequence>MGTRGPLRSRDSELQRDRSRKGSDVTLTTRGTHKKVTVPRVNQAWHPVVQNLYRSLKESGQSDFYQNSDWNFAYLLCDDLSAYKRDEDYRAEQIEKLRAWDATYAGVPADERKEYAQNHPRPSVPRGGSAVKLQTAYDGLARLMATEADRRRLAIELHAPEGPEAQDVEVISIADYRARLDMVEEAA</sequence>
<dbReference type="Proteomes" id="UP000275356">
    <property type="component" value="Unassembled WGS sequence"/>
</dbReference>
<feature type="compositionally biased region" description="Basic and acidic residues" evidence="1">
    <location>
        <begin position="8"/>
        <end position="23"/>
    </location>
</feature>
<reference evidence="2 3" key="1">
    <citation type="submission" date="2018-11" db="EMBL/GenBank/DDBJ databases">
        <title>Sequencing the genomes of 1000 actinobacteria strains.</title>
        <authorList>
            <person name="Klenk H.-P."/>
        </authorList>
    </citation>
    <scope>NUCLEOTIDE SEQUENCE [LARGE SCALE GENOMIC DNA]</scope>
    <source>
        <strain evidence="2 3">DSM 13521</strain>
    </source>
</reference>
<keyword evidence="3" id="KW-1185">Reference proteome</keyword>
<evidence type="ECO:0000313" key="3">
    <source>
        <dbReference type="Proteomes" id="UP000275356"/>
    </source>
</evidence>
<gene>
    <name evidence="2" type="ORF">EDD28_0057</name>
</gene>
<dbReference type="Pfam" id="PF25673">
    <property type="entry name" value="Terminase_7"/>
    <property type="match status" value="2"/>
</dbReference>
<proteinExistence type="predicted"/>